<evidence type="ECO:0000313" key="2">
    <source>
        <dbReference type="EMBL" id="USW48652.1"/>
    </source>
</evidence>
<sequence length="88" mass="9136">MIPAKGITFDGLSKKVFIGVKRSGVPHKRFDGAIRRTTVNDGGTLIAKYHILEEGATPESSPAPDGSEGGGDEDPKPEVGDDAEADAS</sequence>
<dbReference type="AlphaFoldDB" id="A0A9Q9AGF1"/>
<protein>
    <submittedName>
        <fullName evidence="2">Uncharacterized protein</fullName>
    </submittedName>
</protein>
<name>A0A9Q9AGF1_9PEZI</name>
<organism evidence="2 3">
    <name type="scientific">Septoria linicola</name>
    <dbReference type="NCBI Taxonomy" id="215465"/>
    <lineage>
        <taxon>Eukaryota</taxon>
        <taxon>Fungi</taxon>
        <taxon>Dikarya</taxon>
        <taxon>Ascomycota</taxon>
        <taxon>Pezizomycotina</taxon>
        <taxon>Dothideomycetes</taxon>
        <taxon>Dothideomycetidae</taxon>
        <taxon>Mycosphaerellales</taxon>
        <taxon>Mycosphaerellaceae</taxon>
        <taxon>Septoria</taxon>
    </lineage>
</organism>
<gene>
    <name evidence="2" type="ORF">Slin15195_G019710</name>
</gene>
<dbReference type="Proteomes" id="UP001056384">
    <property type="component" value="Chromosome 1"/>
</dbReference>
<feature type="region of interest" description="Disordered" evidence="1">
    <location>
        <begin position="52"/>
        <end position="88"/>
    </location>
</feature>
<evidence type="ECO:0000256" key="1">
    <source>
        <dbReference type="SAM" id="MobiDB-lite"/>
    </source>
</evidence>
<evidence type="ECO:0000313" key="3">
    <source>
        <dbReference type="Proteomes" id="UP001056384"/>
    </source>
</evidence>
<accession>A0A9Q9AGF1</accession>
<dbReference type="EMBL" id="CP099418">
    <property type="protein sequence ID" value="USW48652.1"/>
    <property type="molecule type" value="Genomic_DNA"/>
</dbReference>
<proteinExistence type="predicted"/>
<reference evidence="2" key="1">
    <citation type="submission" date="2022-06" db="EMBL/GenBank/DDBJ databases">
        <title>Complete genome sequences of two strains of the flax pathogen Septoria linicola.</title>
        <authorList>
            <person name="Lapalu N."/>
            <person name="Simon A."/>
            <person name="Demenou B."/>
            <person name="Paumier D."/>
            <person name="Guillot M.-P."/>
            <person name="Gout L."/>
            <person name="Valade R."/>
        </authorList>
    </citation>
    <scope>NUCLEOTIDE SEQUENCE</scope>
    <source>
        <strain evidence="2">SE15195</strain>
    </source>
</reference>
<keyword evidence="3" id="KW-1185">Reference proteome</keyword>